<dbReference type="Proteomes" id="UP000654345">
    <property type="component" value="Unassembled WGS sequence"/>
</dbReference>
<dbReference type="InterPro" id="IPR009057">
    <property type="entry name" value="Homeodomain-like_sf"/>
</dbReference>
<keyword evidence="3" id="KW-0804">Transcription</keyword>
<evidence type="ECO:0000313" key="6">
    <source>
        <dbReference type="EMBL" id="GHO53565.1"/>
    </source>
</evidence>
<organism evidence="6 7">
    <name type="scientific">Ktedonobacter robiniae</name>
    <dbReference type="NCBI Taxonomy" id="2778365"/>
    <lineage>
        <taxon>Bacteria</taxon>
        <taxon>Bacillati</taxon>
        <taxon>Chloroflexota</taxon>
        <taxon>Ktedonobacteria</taxon>
        <taxon>Ktedonobacterales</taxon>
        <taxon>Ktedonobacteraceae</taxon>
        <taxon>Ktedonobacter</taxon>
    </lineage>
</organism>
<feature type="domain" description="HTH tetR-type" evidence="5">
    <location>
        <begin position="1"/>
        <end position="54"/>
    </location>
</feature>
<dbReference type="PANTHER" id="PTHR30055">
    <property type="entry name" value="HTH-TYPE TRANSCRIPTIONAL REGULATOR RUTR"/>
    <property type="match status" value="1"/>
</dbReference>
<dbReference type="SUPFAM" id="SSF46689">
    <property type="entry name" value="Homeodomain-like"/>
    <property type="match status" value="1"/>
</dbReference>
<protein>
    <recommendedName>
        <fullName evidence="5">HTH tetR-type domain-containing protein</fullName>
    </recommendedName>
</protein>
<gene>
    <name evidence="6" type="ORF">KSB_20400</name>
</gene>
<evidence type="ECO:0000259" key="5">
    <source>
        <dbReference type="PROSITE" id="PS50977"/>
    </source>
</evidence>
<dbReference type="Gene3D" id="1.10.357.10">
    <property type="entry name" value="Tetracycline Repressor, domain 2"/>
    <property type="match status" value="1"/>
</dbReference>
<proteinExistence type="predicted"/>
<dbReference type="InterPro" id="IPR023772">
    <property type="entry name" value="DNA-bd_HTH_TetR-type_CS"/>
</dbReference>
<dbReference type="InterPro" id="IPR001647">
    <property type="entry name" value="HTH_TetR"/>
</dbReference>
<dbReference type="Pfam" id="PF00440">
    <property type="entry name" value="TetR_N"/>
    <property type="match status" value="1"/>
</dbReference>
<keyword evidence="2 4" id="KW-0238">DNA-binding</keyword>
<keyword evidence="7" id="KW-1185">Reference proteome</keyword>
<keyword evidence="1" id="KW-0805">Transcription regulation</keyword>
<dbReference type="EMBL" id="BNJG01000001">
    <property type="protein sequence ID" value="GHO53565.1"/>
    <property type="molecule type" value="Genomic_DNA"/>
</dbReference>
<evidence type="ECO:0000256" key="1">
    <source>
        <dbReference type="ARBA" id="ARBA00023015"/>
    </source>
</evidence>
<evidence type="ECO:0000256" key="2">
    <source>
        <dbReference type="ARBA" id="ARBA00023125"/>
    </source>
</evidence>
<comment type="caution">
    <text evidence="6">The sequence shown here is derived from an EMBL/GenBank/DDBJ whole genome shotgun (WGS) entry which is preliminary data.</text>
</comment>
<evidence type="ECO:0000256" key="3">
    <source>
        <dbReference type="ARBA" id="ARBA00023163"/>
    </source>
</evidence>
<name>A0ABQ3ULK3_9CHLR</name>
<dbReference type="InterPro" id="IPR050109">
    <property type="entry name" value="HTH-type_TetR-like_transc_reg"/>
</dbReference>
<sequence length="182" mass="20427">MQAALSLFAERGYEATTIEEIAHQAGVAVGGFYQHFASKQQLLLVLMDSFLNGVEDLSQQCTADNTLEARSAIEQAVRQRLLIDWAYVGAYRAWREATALNGELRALHAQLEQWTAQQIEHMLHTLLQTPGARKDVDVTSLAWVVSLLFWRLAEVSLQEPDTIVSTITYMLYHALFIDGAAY</sequence>
<accession>A0ABQ3ULK3</accession>
<feature type="DNA-binding region" description="H-T-H motif" evidence="4">
    <location>
        <begin position="17"/>
        <end position="36"/>
    </location>
</feature>
<evidence type="ECO:0000313" key="7">
    <source>
        <dbReference type="Proteomes" id="UP000654345"/>
    </source>
</evidence>
<dbReference type="PROSITE" id="PS01081">
    <property type="entry name" value="HTH_TETR_1"/>
    <property type="match status" value="1"/>
</dbReference>
<evidence type="ECO:0000256" key="4">
    <source>
        <dbReference type="PROSITE-ProRule" id="PRU00335"/>
    </source>
</evidence>
<dbReference type="PROSITE" id="PS50977">
    <property type="entry name" value="HTH_TETR_2"/>
    <property type="match status" value="1"/>
</dbReference>
<dbReference type="PANTHER" id="PTHR30055:SF234">
    <property type="entry name" value="HTH-TYPE TRANSCRIPTIONAL REGULATOR BETI"/>
    <property type="match status" value="1"/>
</dbReference>
<reference evidence="6 7" key="1">
    <citation type="journal article" date="2021" name="Int. J. Syst. Evol. Microbiol.">
        <title>Reticulibacter mediterranei gen. nov., sp. nov., within the new family Reticulibacteraceae fam. nov., and Ktedonospora formicarum gen. nov., sp. nov., Ktedonobacter robiniae sp. nov., Dictyobacter formicarum sp. nov. and Dictyobacter arantiisoli sp. nov., belonging to the class Ktedonobacteria.</title>
        <authorList>
            <person name="Yabe S."/>
            <person name="Zheng Y."/>
            <person name="Wang C.M."/>
            <person name="Sakai Y."/>
            <person name="Abe K."/>
            <person name="Yokota A."/>
            <person name="Donadio S."/>
            <person name="Cavaletti L."/>
            <person name="Monciardini P."/>
        </authorList>
    </citation>
    <scope>NUCLEOTIDE SEQUENCE [LARGE SCALE GENOMIC DNA]</scope>
    <source>
        <strain evidence="6 7">SOSP1-30</strain>
    </source>
</reference>